<comment type="caution">
    <text evidence="2">The sequence shown here is derived from an EMBL/GenBank/DDBJ whole genome shotgun (WGS) entry which is preliminary data.</text>
</comment>
<dbReference type="EMBL" id="BGZK01000131">
    <property type="protein sequence ID" value="GBP21660.1"/>
    <property type="molecule type" value="Genomic_DNA"/>
</dbReference>
<dbReference type="AlphaFoldDB" id="A0A4C1U5W9"/>
<accession>A0A4C1U5W9</accession>
<sequence length="110" mass="11828">MGSSYRYVGEKAEALLPIQSKKKVSDRRSFSGSLRFSIVAFLRSGQSGDPPLHHTLPEPAVTVEEDDGVFTDNSSGSSADSGNFKIWTPEMGSSTLDASGSYPLREDARA</sequence>
<name>A0A4C1U5W9_EUMVA</name>
<feature type="region of interest" description="Disordered" evidence="1">
    <location>
        <begin position="67"/>
        <end position="110"/>
    </location>
</feature>
<evidence type="ECO:0000256" key="1">
    <source>
        <dbReference type="SAM" id="MobiDB-lite"/>
    </source>
</evidence>
<feature type="compositionally biased region" description="Low complexity" evidence="1">
    <location>
        <begin position="72"/>
        <end position="83"/>
    </location>
</feature>
<keyword evidence="3" id="KW-1185">Reference proteome</keyword>
<gene>
    <name evidence="2" type="ORF">EVAR_16206_1</name>
</gene>
<evidence type="ECO:0000313" key="2">
    <source>
        <dbReference type="EMBL" id="GBP21660.1"/>
    </source>
</evidence>
<proteinExistence type="predicted"/>
<dbReference type="Proteomes" id="UP000299102">
    <property type="component" value="Unassembled WGS sequence"/>
</dbReference>
<protein>
    <submittedName>
        <fullName evidence="2">Uncharacterized protein</fullName>
    </submittedName>
</protein>
<evidence type="ECO:0000313" key="3">
    <source>
        <dbReference type="Proteomes" id="UP000299102"/>
    </source>
</evidence>
<reference evidence="2 3" key="1">
    <citation type="journal article" date="2019" name="Commun. Biol.">
        <title>The bagworm genome reveals a unique fibroin gene that provides high tensile strength.</title>
        <authorList>
            <person name="Kono N."/>
            <person name="Nakamura H."/>
            <person name="Ohtoshi R."/>
            <person name="Tomita M."/>
            <person name="Numata K."/>
            <person name="Arakawa K."/>
        </authorList>
    </citation>
    <scope>NUCLEOTIDE SEQUENCE [LARGE SCALE GENOMIC DNA]</scope>
</reference>
<organism evidence="2 3">
    <name type="scientific">Eumeta variegata</name>
    <name type="common">Bagworm moth</name>
    <name type="synonym">Eumeta japonica</name>
    <dbReference type="NCBI Taxonomy" id="151549"/>
    <lineage>
        <taxon>Eukaryota</taxon>
        <taxon>Metazoa</taxon>
        <taxon>Ecdysozoa</taxon>
        <taxon>Arthropoda</taxon>
        <taxon>Hexapoda</taxon>
        <taxon>Insecta</taxon>
        <taxon>Pterygota</taxon>
        <taxon>Neoptera</taxon>
        <taxon>Endopterygota</taxon>
        <taxon>Lepidoptera</taxon>
        <taxon>Glossata</taxon>
        <taxon>Ditrysia</taxon>
        <taxon>Tineoidea</taxon>
        <taxon>Psychidae</taxon>
        <taxon>Oiketicinae</taxon>
        <taxon>Eumeta</taxon>
    </lineage>
</organism>